<dbReference type="EMBL" id="JAAGAX010000014">
    <property type="protein sequence ID" value="KAF2292788.1"/>
    <property type="molecule type" value="Genomic_DNA"/>
</dbReference>
<accession>A0A6A6KXU2</accession>
<reference evidence="1 2" key="1">
    <citation type="journal article" date="2020" name="Mol. Plant">
        <title>The Chromosome-Based Rubber Tree Genome Provides New Insights into Spurge Genome Evolution and Rubber Biosynthesis.</title>
        <authorList>
            <person name="Liu J."/>
            <person name="Shi C."/>
            <person name="Shi C.C."/>
            <person name="Li W."/>
            <person name="Zhang Q.J."/>
            <person name="Zhang Y."/>
            <person name="Li K."/>
            <person name="Lu H.F."/>
            <person name="Shi C."/>
            <person name="Zhu S.T."/>
            <person name="Xiao Z.Y."/>
            <person name="Nan H."/>
            <person name="Yue Y."/>
            <person name="Zhu X.G."/>
            <person name="Wu Y."/>
            <person name="Hong X.N."/>
            <person name="Fan G.Y."/>
            <person name="Tong Y."/>
            <person name="Zhang D."/>
            <person name="Mao C.L."/>
            <person name="Liu Y.L."/>
            <person name="Hao S.J."/>
            <person name="Liu W.Q."/>
            <person name="Lv M.Q."/>
            <person name="Zhang H.B."/>
            <person name="Liu Y."/>
            <person name="Hu-Tang G.R."/>
            <person name="Wang J.P."/>
            <person name="Wang J.H."/>
            <person name="Sun Y.H."/>
            <person name="Ni S.B."/>
            <person name="Chen W.B."/>
            <person name="Zhang X.C."/>
            <person name="Jiao Y.N."/>
            <person name="Eichler E.E."/>
            <person name="Li G.H."/>
            <person name="Liu X."/>
            <person name="Gao L.Z."/>
        </authorList>
    </citation>
    <scope>NUCLEOTIDE SEQUENCE [LARGE SCALE GENOMIC DNA]</scope>
    <source>
        <strain evidence="2">cv. GT1</strain>
        <tissue evidence="1">Leaf</tissue>
    </source>
</reference>
<gene>
    <name evidence="1" type="ORF">GH714_028954</name>
</gene>
<protein>
    <submittedName>
        <fullName evidence="1">Uncharacterized protein</fullName>
    </submittedName>
</protein>
<comment type="caution">
    <text evidence="1">The sequence shown here is derived from an EMBL/GenBank/DDBJ whole genome shotgun (WGS) entry which is preliminary data.</text>
</comment>
<dbReference type="Proteomes" id="UP000467840">
    <property type="component" value="Chromosome 13"/>
</dbReference>
<evidence type="ECO:0000313" key="2">
    <source>
        <dbReference type="Proteomes" id="UP000467840"/>
    </source>
</evidence>
<organism evidence="1 2">
    <name type="scientific">Hevea brasiliensis</name>
    <name type="common">Para rubber tree</name>
    <name type="synonym">Siphonia brasiliensis</name>
    <dbReference type="NCBI Taxonomy" id="3981"/>
    <lineage>
        <taxon>Eukaryota</taxon>
        <taxon>Viridiplantae</taxon>
        <taxon>Streptophyta</taxon>
        <taxon>Embryophyta</taxon>
        <taxon>Tracheophyta</taxon>
        <taxon>Spermatophyta</taxon>
        <taxon>Magnoliopsida</taxon>
        <taxon>eudicotyledons</taxon>
        <taxon>Gunneridae</taxon>
        <taxon>Pentapetalae</taxon>
        <taxon>rosids</taxon>
        <taxon>fabids</taxon>
        <taxon>Malpighiales</taxon>
        <taxon>Euphorbiaceae</taxon>
        <taxon>Crotonoideae</taxon>
        <taxon>Micrandreae</taxon>
        <taxon>Hevea</taxon>
    </lineage>
</organism>
<keyword evidence="2" id="KW-1185">Reference proteome</keyword>
<dbReference type="AlphaFoldDB" id="A0A6A6KXU2"/>
<name>A0A6A6KXU2_HEVBR</name>
<proteinExistence type="predicted"/>
<evidence type="ECO:0000313" key="1">
    <source>
        <dbReference type="EMBL" id="KAF2292788.1"/>
    </source>
</evidence>
<sequence>MLHRAATVEESMDYGICHHAQDHDCGGLHLDVWKHPGSTLGMGTSCPFSLVGWSCRSQCCGGGDGSPEVGGVLPGADGVGDGSLEVESFQE</sequence>